<accession>A0A1M6KEZ8</accession>
<dbReference type="CDD" id="cd06192">
    <property type="entry name" value="DHOD_e_trans_like"/>
    <property type="match status" value="1"/>
</dbReference>
<sequence length="327" mass="36922">MKYEVRDCIDAGTEFCPCHLAAANECIICSQLSGKSFCDCINWKGTCILQEYSSNGSNPKAQRKSYNAQIEDRIMLEEEVLKLKIKVPRKLAQDLSYPGSYIFIRKPNTMQFYDTPISIMHVDLDENIITVAIEIRGIKTKNILALGKGEKILVRGPFWNGIFGLKNIYTLKNSKAIIAARGIGAAPMVPVIDKLIANNNQVVLLLDKTPFNSFISEEYLKKYNIEIHDIEMLEKGELTEEFINYVEDLIKNKEFKLLHCSAADILSYKITKKFQDSIKLSCCNNAKMCCGEGVCGSCSSRYSGHIVKRLCKVQCEPSNLFEGRRLI</sequence>
<evidence type="ECO:0000313" key="2">
    <source>
        <dbReference type="Proteomes" id="UP000184080"/>
    </source>
</evidence>
<keyword evidence="2" id="KW-1185">Reference proteome</keyword>
<dbReference type="PANTHER" id="PTHR43513:SF3">
    <property type="entry name" value="DIHYDROOROTATE DEHYDROGENASE B (NAD(+)), ELECTRON TRANSFER SUBUNIT-RELATED"/>
    <property type="match status" value="1"/>
</dbReference>
<dbReference type="AlphaFoldDB" id="A0A1M6KEZ8"/>
<name>A0A1M6KEZ8_9CLOT</name>
<proteinExistence type="predicted"/>
<dbReference type="NCBIfam" id="NF004470">
    <property type="entry name" value="PRK05802.1"/>
    <property type="match status" value="1"/>
</dbReference>
<reference evidence="1 2" key="1">
    <citation type="submission" date="2016-11" db="EMBL/GenBank/DDBJ databases">
        <authorList>
            <person name="Jaros S."/>
            <person name="Januszkiewicz K."/>
            <person name="Wedrychowicz H."/>
        </authorList>
    </citation>
    <scope>NUCLEOTIDE SEQUENCE [LARGE SCALE GENOMIC DNA]</scope>
    <source>
        <strain evidence="1 2">DSM 21864</strain>
    </source>
</reference>
<dbReference type="Gene3D" id="2.40.30.10">
    <property type="entry name" value="Translation factors"/>
    <property type="match status" value="1"/>
</dbReference>
<dbReference type="PANTHER" id="PTHR43513">
    <property type="entry name" value="DIHYDROOROTATE DEHYDROGENASE B (NAD(+)), ELECTRON TRANSFER SUBUNIT"/>
    <property type="match status" value="1"/>
</dbReference>
<dbReference type="SUPFAM" id="SSF63380">
    <property type="entry name" value="Riboflavin synthase domain-like"/>
    <property type="match status" value="1"/>
</dbReference>
<protein>
    <submittedName>
        <fullName evidence="1">NAD(P)H-flavin reductase</fullName>
    </submittedName>
</protein>
<dbReference type="EMBL" id="FQZO01000006">
    <property type="protein sequence ID" value="SHJ57546.1"/>
    <property type="molecule type" value="Genomic_DNA"/>
</dbReference>
<dbReference type="RefSeq" id="WP_073009280.1">
    <property type="nucleotide sequence ID" value="NZ_FQZO01000006.1"/>
</dbReference>
<dbReference type="OrthoDB" id="1704963at2"/>
<evidence type="ECO:0000313" key="1">
    <source>
        <dbReference type="EMBL" id="SHJ57546.1"/>
    </source>
</evidence>
<dbReference type="InterPro" id="IPR017938">
    <property type="entry name" value="Riboflavin_synthase-like_b-brl"/>
</dbReference>
<dbReference type="STRING" id="1121298.SAMN05444401_3339"/>
<dbReference type="InterPro" id="IPR039261">
    <property type="entry name" value="FNR_nucleotide-bd"/>
</dbReference>
<dbReference type="InterPro" id="IPR050353">
    <property type="entry name" value="PyrK_electron_transfer"/>
</dbReference>
<dbReference type="Proteomes" id="UP000184080">
    <property type="component" value="Unassembled WGS sequence"/>
</dbReference>
<dbReference type="SUPFAM" id="SSF52343">
    <property type="entry name" value="Ferredoxin reductase-like, C-terminal NADP-linked domain"/>
    <property type="match status" value="1"/>
</dbReference>
<organism evidence="1 2">
    <name type="scientific">Clostridium amylolyticum</name>
    <dbReference type="NCBI Taxonomy" id="1121298"/>
    <lineage>
        <taxon>Bacteria</taxon>
        <taxon>Bacillati</taxon>
        <taxon>Bacillota</taxon>
        <taxon>Clostridia</taxon>
        <taxon>Eubacteriales</taxon>
        <taxon>Clostridiaceae</taxon>
        <taxon>Clostridium</taxon>
    </lineage>
</organism>
<gene>
    <name evidence="1" type="ORF">SAMN05444401_3339</name>
</gene>